<gene>
    <name evidence="7" type="ORF">IPN75_01190</name>
</gene>
<dbReference type="InterPro" id="IPR058624">
    <property type="entry name" value="MdtA-like_HH"/>
</dbReference>
<dbReference type="Gene3D" id="1.10.287.470">
    <property type="entry name" value="Helix hairpin bin"/>
    <property type="match status" value="1"/>
</dbReference>
<evidence type="ECO:0000259" key="6">
    <source>
        <dbReference type="Pfam" id="PF25989"/>
    </source>
</evidence>
<dbReference type="NCBIfam" id="TIGR01730">
    <property type="entry name" value="RND_mfp"/>
    <property type="match status" value="1"/>
</dbReference>
<dbReference type="InterPro" id="IPR006143">
    <property type="entry name" value="RND_pump_MFP"/>
</dbReference>
<dbReference type="FunFam" id="2.40.30.170:FF:000010">
    <property type="entry name" value="Efflux RND transporter periplasmic adaptor subunit"/>
    <property type="match status" value="1"/>
</dbReference>
<dbReference type="PANTHER" id="PTHR30469:SF11">
    <property type="entry name" value="BLL4320 PROTEIN"/>
    <property type="match status" value="1"/>
</dbReference>
<evidence type="ECO:0000256" key="1">
    <source>
        <dbReference type="ARBA" id="ARBA00009477"/>
    </source>
</evidence>
<sequence length="394" mass="40966">MNNNRRFGIVALALAGLVGLGYVAYTANRAPAAATPTGNNGASKAPGGPAGGFAVAVEVARIGTSDFSEEASAVGNLKSRESVVLRAETPGRIAAISFRDGTIVSRGTVLVALDAAVQEAELQQARANLALAHSSNKRNLELLEKKFLSQQALDNSGAALKVQEAAVQLAEAKVGRMRIKAPFTGMVGLRNVSVGDYVKEGQELINIEDLATLRVDFKLPETYLGRVIKGQVVEVSTDALPGQQFAGVLDAVDPMVDQNGRAISSRARLDNAAGNLRPGMFVRVRLLFGERRNVLMAPEQAIVPGAQPMVFKVVDGKAVATRVKLGVRRAAQVEIVDGLAAGDLIVTAGQLKLRDGAAVRAIGEGAPAAPALAPAGKDGMSGMAAEQPRPAEAK</sequence>
<accession>A0A9D7LRC8</accession>
<protein>
    <submittedName>
        <fullName evidence="7">Efflux RND transporter periplasmic adaptor subunit</fullName>
    </submittedName>
</protein>
<dbReference type="InterPro" id="IPR058637">
    <property type="entry name" value="YknX-like_C"/>
</dbReference>
<evidence type="ECO:0000256" key="2">
    <source>
        <dbReference type="SAM" id="MobiDB-lite"/>
    </source>
</evidence>
<feature type="domain" description="Multidrug resistance protein MdtA-like barrel-sandwich hybrid" evidence="4">
    <location>
        <begin position="83"/>
        <end position="207"/>
    </location>
</feature>
<dbReference type="GO" id="GO:0015562">
    <property type="term" value="F:efflux transmembrane transporter activity"/>
    <property type="evidence" value="ECO:0007669"/>
    <property type="project" value="TreeGrafter"/>
</dbReference>
<dbReference type="SUPFAM" id="SSF111369">
    <property type="entry name" value="HlyD-like secretion proteins"/>
    <property type="match status" value="1"/>
</dbReference>
<dbReference type="InterPro" id="IPR058625">
    <property type="entry name" value="MdtA-like_BSH"/>
</dbReference>
<comment type="caution">
    <text evidence="7">The sequence shown here is derived from an EMBL/GenBank/DDBJ whole genome shotgun (WGS) entry which is preliminary data.</text>
</comment>
<dbReference type="Pfam" id="PF25989">
    <property type="entry name" value="YknX_C"/>
    <property type="match status" value="1"/>
</dbReference>
<evidence type="ECO:0000259" key="3">
    <source>
        <dbReference type="Pfam" id="PF25876"/>
    </source>
</evidence>
<dbReference type="AlphaFoldDB" id="A0A9D7LRC8"/>
<feature type="domain" description="YknX-like C-terminal permuted SH3-like" evidence="6">
    <location>
        <begin position="297"/>
        <end position="360"/>
    </location>
</feature>
<dbReference type="Gene3D" id="2.40.30.170">
    <property type="match status" value="1"/>
</dbReference>
<evidence type="ECO:0000313" key="7">
    <source>
        <dbReference type="EMBL" id="MBK8889077.1"/>
    </source>
</evidence>
<dbReference type="Pfam" id="PF25876">
    <property type="entry name" value="HH_MFP_RND"/>
    <property type="match status" value="1"/>
</dbReference>
<dbReference type="EMBL" id="JADKBR010000001">
    <property type="protein sequence ID" value="MBK8889077.1"/>
    <property type="molecule type" value="Genomic_DNA"/>
</dbReference>
<organism evidence="7 8">
    <name type="scientific">Candidatus Dechloromonas phosphorivorans</name>
    <dbReference type="NCBI Taxonomy" id="2899244"/>
    <lineage>
        <taxon>Bacteria</taxon>
        <taxon>Pseudomonadati</taxon>
        <taxon>Pseudomonadota</taxon>
        <taxon>Betaproteobacteria</taxon>
        <taxon>Rhodocyclales</taxon>
        <taxon>Azonexaceae</taxon>
        <taxon>Dechloromonas</taxon>
    </lineage>
</organism>
<reference evidence="7" key="1">
    <citation type="submission" date="2020-10" db="EMBL/GenBank/DDBJ databases">
        <title>Connecting structure to function with the recovery of over 1000 high-quality activated sludge metagenome-assembled genomes encoding full-length rRNA genes using long-read sequencing.</title>
        <authorList>
            <person name="Singleton C.M."/>
            <person name="Petriglieri F."/>
            <person name="Kristensen J.M."/>
            <person name="Kirkegaard R.H."/>
            <person name="Michaelsen T.Y."/>
            <person name="Andersen M.H."/>
            <person name="Karst S.M."/>
            <person name="Dueholm M.S."/>
            <person name="Nielsen P.H."/>
            <person name="Albertsen M."/>
        </authorList>
    </citation>
    <scope>NUCLEOTIDE SEQUENCE</scope>
    <source>
        <strain evidence="7">OdNE_18-Q3-R46-58_BAT3C.305</strain>
    </source>
</reference>
<dbReference type="GO" id="GO:1990281">
    <property type="term" value="C:efflux pump complex"/>
    <property type="evidence" value="ECO:0007669"/>
    <property type="project" value="TreeGrafter"/>
</dbReference>
<evidence type="ECO:0000259" key="4">
    <source>
        <dbReference type="Pfam" id="PF25917"/>
    </source>
</evidence>
<dbReference type="Pfam" id="PF25917">
    <property type="entry name" value="BSH_RND"/>
    <property type="match status" value="1"/>
</dbReference>
<dbReference type="Gene3D" id="2.40.420.20">
    <property type="match status" value="1"/>
</dbReference>
<dbReference type="Proteomes" id="UP000808146">
    <property type="component" value="Unassembled WGS sequence"/>
</dbReference>
<evidence type="ECO:0000313" key="8">
    <source>
        <dbReference type="Proteomes" id="UP000808146"/>
    </source>
</evidence>
<feature type="domain" description="Multidrug resistance protein MdtA-like alpha-helical hairpin" evidence="3">
    <location>
        <begin position="117"/>
        <end position="177"/>
    </location>
</feature>
<feature type="domain" description="CusB-like beta-barrel" evidence="5">
    <location>
        <begin position="215"/>
        <end position="286"/>
    </location>
</feature>
<dbReference type="InterPro" id="IPR058792">
    <property type="entry name" value="Beta-barrel_RND_2"/>
</dbReference>
<dbReference type="PANTHER" id="PTHR30469">
    <property type="entry name" value="MULTIDRUG RESISTANCE PROTEIN MDTA"/>
    <property type="match status" value="1"/>
</dbReference>
<feature type="region of interest" description="Disordered" evidence="2">
    <location>
        <begin position="370"/>
        <end position="394"/>
    </location>
</feature>
<name>A0A9D7LRC8_9RHOO</name>
<dbReference type="Pfam" id="PF25954">
    <property type="entry name" value="Beta-barrel_RND_2"/>
    <property type="match status" value="1"/>
</dbReference>
<comment type="similarity">
    <text evidence="1">Belongs to the membrane fusion protein (MFP) (TC 8.A.1) family.</text>
</comment>
<evidence type="ECO:0000259" key="5">
    <source>
        <dbReference type="Pfam" id="PF25954"/>
    </source>
</evidence>
<proteinExistence type="inferred from homology"/>
<dbReference type="Gene3D" id="2.40.50.100">
    <property type="match status" value="1"/>
</dbReference>